<accession>A0A378TP98</accession>
<keyword evidence="2" id="KW-1185">Reference proteome</keyword>
<dbReference type="Proteomes" id="UP000254978">
    <property type="component" value="Unassembled WGS sequence"/>
</dbReference>
<gene>
    <name evidence="1" type="ORF">NCTC10821_05560</name>
</gene>
<dbReference type="NCBIfam" id="TIGR03843">
    <property type="entry name" value="SCO1664 family protein"/>
    <property type="match status" value="1"/>
</dbReference>
<sequence>MARAIHVFRTPDRFVAGTVGQPGNRTFYLQAVHDARVVSVILEKQQVAVLAERIDALLLEVNRRFGTPLPPETVAVEDLNPLITPVDAEFRVGTMGLGWDSDAQTVVVELLAVTDTEFDASVVLDDAEDGPDAVRVFLTPESARQFATRSNRVISAGRPPCPLCEEPLDPEGHICVRTNGYKRAELFGSDDDPTPDVLVHGELTVLGRIRSASNATFLCEAAFDGDTAHCVYKPVAGEQPLWDFPDGTLAGRELATYLVSAQLGWNIVPHTIIRDGPAGPGMCQLWVDQPEEPEDEQPRVPDLVDLCPVEHLPAGYLPVLRAQDYAGDDVLLIHADDARLQLVAVFDVLVNNADRKGGHILDGVDGRVYGVDHGLCLHTEDKLRTVLWGWAGKPVDDDALEAVARLVDAVDGDFGNQLAQHITETEVVALGVRATEMLENPVMPTPDRRRPIPWPAF</sequence>
<keyword evidence="1" id="KW-0418">Kinase</keyword>
<evidence type="ECO:0000313" key="1">
    <source>
        <dbReference type="EMBL" id="STZ61997.1"/>
    </source>
</evidence>
<evidence type="ECO:0000313" key="2">
    <source>
        <dbReference type="Proteomes" id="UP000254978"/>
    </source>
</evidence>
<dbReference type="Pfam" id="PF11290">
    <property type="entry name" value="DUF3090"/>
    <property type="match status" value="1"/>
</dbReference>
<proteinExistence type="predicted"/>
<keyword evidence="1" id="KW-0808">Transferase</keyword>
<organism evidence="1 2">
    <name type="scientific">Mycolicibacterium tokaiense</name>
    <dbReference type="NCBI Taxonomy" id="39695"/>
    <lineage>
        <taxon>Bacteria</taxon>
        <taxon>Bacillati</taxon>
        <taxon>Actinomycetota</taxon>
        <taxon>Actinomycetes</taxon>
        <taxon>Mycobacteriales</taxon>
        <taxon>Mycobacteriaceae</taxon>
        <taxon>Mycolicibacterium</taxon>
    </lineage>
</organism>
<reference evidence="1 2" key="1">
    <citation type="submission" date="2018-06" db="EMBL/GenBank/DDBJ databases">
        <authorList>
            <consortium name="Pathogen Informatics"/>
            <person name="Doyle S."/>
        </authorList>
    </citation>
    <scope>NUCLEOTIDE SEQUENCE [LARGE SCALE GENOMIC DNA]</scope>
    <source>
        <strain evidence="1 2">NCTC10821</strain>
    </source>
</reference>
<protein>
    <submittedName>
        <fullName evidence="1">Phosphatidylinositol 3- and 4-kinase catalytic subunit</fullName>
    </submittedName>
</protein>
<dbReference type="InterPro" id="IPR022292">
    <property type="entry name" value="CHP03843"/>
</dbReference>
<dbReference type="EMBL" id="UGQT01000001">
    <property type="protein sequence ID" value="STZ61997.1"/>
    <property type="molecule type" value="Genomic_DNA"/>
</dbReference>
<dbReference type="AlphaFoldDB" id="A0A378TP98"/>
<dbReference type="GO" id="GO:0016301">
    <property type="term" value="F:kinase activity"/>
    <property type="evidence" value="ECO:0007669"/>
    <property type="project" value="UniProtKB-KW"/>
</dbReference>
<dbReference type="NCBIfam" id="TIGR03847">
    <property type="entry name" value="conserved hypothetical protein"/>
    <property type="match status" value="1"/>
</dbReference>
<dbReference type="InterPro" id="IPR021441">
    <property type="entry name" value="DUF3090"/>
</dbReference>
<name>A0A378TP98_9MYCO</name>